<evidence type="ECO:0000256" key="3">
    <source>
        <dbReference type="ARBA" id="ARBA00023242"/>
    </source>
</evidence>
<evidence type="ECO:0000313" key="6">
    <source>
        <dbReference type="EMBL" id="KAF7152459.1"/>
    </source>
</evidence>
<feature type="compositionally biased region" description="Polar residues" evidence="4">
    <location>
        <begin position="619"/>
        <end position="629"/>
    </location>
</feature>
<protein>
    <recommendedName>
        <fullName evidence="5">BRCT domain-containing protein</fullName>
    </recommendedName>
</protein>
<dbReference type="PANTHER" id="PTHR23196">
    <property type="entry name" value="PAX TRANSCRIPTION ACTIVATION DOMAIN INTERACTING PROTEIN"/>
    <property type="match status" value="1"/>
</dbReference>
<accession>A0A834LXP6</accession>
<dbReference type="Pfam" id="PF16770">
    <property type="entry name" value="RTT107_BRCT_5"/>
    <property type="match status" value="1"/>
</dbReference>
<feature type="region of interest" description="Disordered" evidence="4">
    <location>
        <begin position="298"/>
        <end position="320"/>
    </location>
</feature>
<evidence type="ECO:0000259" key="5">
    <source>
        <dbReference type="PROSITE" id="PS50172"/>
    </source>
</evidence>
<dbReference type="AlphaFoldDB" id="A0A834LXP6"/>
<reference evidence="6" key="1">
    <citation type="submission" date="2019-11" db="EMBL/GenBank/DDBJ databases">
        <authorList>
            <person name="Liu Y."/>
            <person name="Hou J."/>
            <person name="Li T.-Q."/>
            <person name="Guan C.-H."/>
            <person name="Wu X."/>
            <person name="Wu H.-Z."/>
            <person name="Ling F."/>
            <person name="Zhang R."/>
            <person name="Shi X.-G."/>
            <person name="Ren J.-P."/>
            <person name="Chen E.-F."/>
            <person name="Sun J.-M."/>
        </authorList>
    </citation>
    <scope>NUCLEOTIDE SEQUENCE</scope>
    <source>
        <strain evidence="6">Adult_tree_wgs_1</strain>
        <tissue evidence="6">Leaves</tissue>
    </source>
</reference>
<dbReference type="SMART" id="SM00292">
    <property type="entry name" value="BRCT"/>
    <property type="match status" value="1"/>
</dbReference>
<dbReference type="Pfam" id="PF16589">
    <property type="entry name" value="BRCT_2"/>
    <property type="match status" value="1"/>
</dbReference>
<keyword evidence="3" id="KW-0539">Nucleus</keyword>
<dbReference type="Proteomes" id="UP000626092">
    <property type="component" value="Unassembled WGS sequence"/>
</dbReference>
<evidence type="ECO:0000256" key="4">
    <source>
        <dbReference type="SAM" id="MobiDB-lite"/>
    </source>
</evidence>
<sequence>MTEFALQVQFCVDTELFAAICSHPTCILVIIKPILIQFSSVSKSDHILKVWTGNEANEYRSTEPFGDTVALESPPEGTQLENIDTELLVIPDSVDDMATQMLEDYKEEVVLDSDDEGVHETETACSKELTSRELQRIVGGDVLDAPCARSEDFVVGSVASSHKNCTAVYKRRRVNSVCPQTVQGAGLGRGCMSDNVSSIGPSSIQKDSTLCTSEHESAEKRYNEYEEPGDSSQANALSFVDHYLSFNKVNLSEEVAPKKTRRQKSPPALCAKGPQILAKRAILGTTFGISGTFEWDANEIDGGEGDPLKDTKNSILNGEGPEATSVARCLSDTNLNVQSQMKQRDQYKEKFKSEMIDAYSSNSSLIVLNSEEVGDVLEASGMKFVKEMDDQLNAEASEQQLEAGGLARDVPDTFDVGFDTQMAAEAMESLFYAPPPNSNVHSTPQDPENMVEDSSKCSTGKCSNSGVTARKLKPKIKPSKKLSGKIIRSFRKDKRSREELDPELPEVNKVKRTKSLGESPPNAGNPSNVENHSCRSSFKVIERRKEEKVTERDNINKVDNNLVSSTSVERRMFSALAHQNRSWSLVHPLEEGKNPTKSSEQRMSDVMEAGLLKKRKKNGQNADTFQVSSLGGKRPKIGLRTSKKAKDVEVSKHAEDGLDVGSHLTSNEWGYCKGKRTHRNLPCRSNGVTDICLPSTVVKGEKGDKDSMDIHKKSQVDLETTCRSAESHKKSQGNSEISCFSFYIRRKRRSPACAHQIQPSPVEKSEEKSGKPDCVVLVSSTDRANESIELDIRSRGNAEFSISKGPSPVNFTEGVDLAPSILNGNEKGKQLLTRKISRFPLKKELNSLGFSGSLPKIRAKDLRRRRDMANVRVLFSNNLDNDIIKQQKKILARLGSSVASCYSDATHFVADRFVRTRNMLESIALGKPVVTQLWLDSCGQARCFIDERNYILRDAKKEKEIGFSMPVSLAHARQHPLLKQGLRVIVSSNIKPGKELILSLVKAVHGQVHNSANAVESTVEVVDRIQETAMTNKMIPKDVLILSCEQDYELCAPFLDKGAAVYSSELLLNGIITQKLEFERSAKQFKHCF</sequence>
<feature type="region of interest" description="Disordered" evidence="4">
    <location>
        <begin position="616"/>
        <end position="637"/>
    </location>
</feature>
<dbReference type="PROSITE" id="PS50172">
    <property type="entry name" value="BRCT"/>
    <property type="match status" value="1"/>
</dbReference>
<name>A0A834LXP6_RHOSS</name>
<dbReference type="GO" id="GO:0005634">
    <property type="term" value="C:nucleus"/>
    <property type="evidence" value="ECO:0007669"/>
    <property type="project" value="UniProtKB-SubCell"/>
</dbReference>
<evidence type="ECO:0000256" key="1">
    <source>
        <dbReference type="ARBA" id="ARBA00004123"/>
    </source>
</evidence>
<keyword evidence="2" id="KW-0227">DNA damage</keyword>
<dbReference type="InterPro" id="IPR051579">
    <property type="entry name" value="DDR_Transcriptional_Reg"/>
</dbReference>
<feature type="compositionally biased region" description="Polar residues" evidence="4">
    <location>
        <begin position="456"/>
        <end position="467"/>
    </location>
</feature>
<dbReference type="OrthoDB" id="342264at2759"/>
<dbReference type="CDD" id="cd18432">
    <property type="entry name" value="BRCT_PAXIP1_rpt6_like"/>
    <property type="match status" value="1"/>
</dbReference>
<dbReference type="InterPro" id="IPR001357">
    <property type="entry name" value="BRCT_dom"/>
</dbReference>
<dbReference type="Gene3D" id="3.40.50.10190">
    <property type="entry name" value="BRCT domain"/>
    <property type="match status" value="2"/>
</dbReference>
<dbReference type="SUPFAM" id="SSF52113">
    <property type="entry name" value="BRCT domain"/>
    <property type="match status" value="1"/>
</dbReference>
<comment type="caution">
    <text evidence="6">The sequence shown here is derived from an EMBL/GenBank/DDBJ whole genome shotgun (WGS) entry which is preliminary data.</text>
</comment>
<proteinExistence type="predicted"/>
<feature type="compositionally biased region" description="Basic residues" evidence="4">
    <location>
        <begin position="470"/>
        <end position="494"/>
    </location>
</feature>
<feature type="region of interest" description="Disordered" evidence="4">
    <location>
        <begin position="437"/>
        <end position="537"/>
    </location>
</feature>
<evidence type="ECO:0000313" key="7">
    <source>
        <dbReference type="Proteomes" id="UP000626092"/>
    </source>
</evidence>
<feature type="compositionally biased region" description="Polar residues" evidence="4">
    <location>
        <begin position="522"/>
        <end position="536"/>
    </location>
</feature>
<feature type="domain" description="BRCT" evidence="5">
    <location>
        <begin position="863"/>
        <end position="952"/>
    </location>
</feature>
<keyword evidence="7" id="KW-1185">Reference proteome</keyword>
<comment type="subcellular location">
    <subcellularLocation>
        <location evidence="1">Nucleus</location>
    </subcellularLocation>
</comment>
<gene>
    <name evidence="6" type="ORF">RHSIM_Rhsim01G0279800</name>
</gene>
<dbReference type="EMBL" id="WJXA01000001">
    <property type="protein sequence ID" value="KAF7152459.1"/>
    <property type="molecule type" value="Genomic_DNA"/>
</dbReference>
<organism evidence="6 7">
    <name type="scientific">Rhododendron simsii</name>
    <name type="common">Sims's rhododendron</name>
    <dbReference type="NCBI Taxonomy" id="118357"/>
    <lineage>
        <taxon>Eukaryota</taxon>
        <taxon>Viridiplantae</taxon>
        <taxon>Streptophyta</taxon>
        <taxon>Embryophyta</taxon>
        <taxon>Tracheophyta</taxon>
        <taxon>Spermatophyta</taxon>
        <taxon>Magnoliopsida</taxon>
        <taxon>eudicotyledons</taxon>
        <taxon>Gunneridae</taxon>
        <taxon>Pentapetalae</taxon>
        <taxon>asterids</taxon>
        <taxon>Ericales</taxon>
        <taxon>Ericaceae</taxon>
        <taxon>Ericoideae</taxon>
        <taxon>Rhodoreae</taxon>
        <taxon>Rhododendron</taxon>
    </lineage>
</organism>
<dbReference type="InterPro" id="IPR036420">
    <property type="entry name" value="BRCT_dom_sf"/>
</dbReference>
<evidence type="ECO:0000256" key="2">
    <source>
        <dbReference type="ARBA" id="ARBA00022763"/>
    </source>
</evidence>
<dbReference type="CDD" id="cd17744">
    <property type="entry name" value="BRCT_MDC1_rpt1"/>
    <property type="match status" value="1"/>
</dbReference>
<dbReference type="GO" id="GO:0006974">
    <property type="term" value="P:DNA damage response"/>
    <property type="evidence" value="ECO:0007669"/>
    <property type="project" value="UniProtKB-KW"/>
</dbReference>
<dbReference type="PANTHER" id="PTHR23196:SF32">
    <property type="entry name" value="BRCT DOMAIN-CONTAINING DNA REPAIR PROTEIN"/>
    <property type="match status" value="1"/>
</dbReference>